<feature type="transmembrane region" description="Helical" evidence="7">
    <location>
        <begin position="320"/>
        <end position="343"/>
    </location>
</feature>
<feature type="transmembrane region" description="Helical" evidence="7">
    <location>
        <begin position="146"/>
        <end position="169"/>
    </location>
</feature>
<evidence type="ECO:0000259" key="8">
    <source>
        <dbReference type="PROSITE" id="PS50262"/>
    </source>
</evidence>
<dbReference type="PANTHER" id="PTHR24241:SF76">
    <property type="entry name" value="NEUROPEPTIDE SIFAMIDE RECEPTOR"/>
    <property type="match status" value="1"/>
</dbReference>
<reference evidence="9" key="1">
    <citation type="journal article" date="2016" name="PLoS Biol.">
        <title>GPCRs Direct Germline Development and Somatic Gonad Function in Planarians.</title>
        <authorList>
            <person name="Saberi A."/>
            <person name="Jamal A."/>
            <person name="Beets I."/>
            <person name="Schoofs L."/>
            <person name="Newmark P.A."/>
        </authorList>
    </citation>
    <scope>NUCLEOTIDE SEQUENCE</scope>
</reference>
<dbReference type="GO" id="GO:0042277">
    <property type="term" value="F:peptide binding"/>
    <property type="evidence" value="ECO:0007669"/>
    <property type="project" value="TreeGrafter"/>
</dbReference>
<feature type="transmembrane region" description="Helical" evidence="7">
    <location>
        <begin position="73"/>
        <end position="94"/>
    </location>
</feature>
<keyword evidence="2" id="KW-1003">Cell membrane</keyword>
<dbReference type="GO" id="GO:0005886">
    <property type="term" value="C:plasma membrane"/>
    <property type="evidence" value="ECO:0007669"/>
    <property type="project" value="UniProtKB-SubCell"/>
</dbReference>
<evidence type="ECO:0000313" key="9">
    <source>
        <dbReference type="EMBL" id="ANO39044.1"/>
    </source>
</evidence>
<evidence type="ECO:0000256" key="1">
    <source>
        <dbReference type="ARBA" id="ARBA00004651"/>
    </source>
</evidence>
<dbReference type="InterPro" id="IPR017452">
    <property type="entry name" value="GPCR_Rhodpsn_7TM"/>
</dbReference>
<evidence type="ECO:0000256" key="6">
    <source>
        <dbReference type="ARBA" id="ARBA00023170"/>
    </source>
</evidence>
<dbReference type="EMBL" id="KX018883">
    <property type="protein sequence ID" value="ANO39044.1"/>
    <property type="molecule type" value="mRNA"/>
</dbReference>
<dbReference type="Gene3D" id="1.20.1070.10">
    <property type="entry name" value="Rhodopsin 7-helix transmembrane proteins"/>
    <property type="match status" value="1"/>
</dbReference>
<dbReference type="GO" id="GO:0032870">
    <property type="term" value="P:cellular response to hormone stimulus"/>
    <property type="evidence" value="ECO:0007669"/>
    <property type="project" value="TreeGrafter"/>
</dbReference>
<comment type="subcellular location">
    <subcellularLocation>
        <location evidence="1">Cell membrane</location>
        <topology evidence="1">Multi-pass membrane protein</topology>
    </subcellularLocation>
</comment>
<sequence>MFENLSTRNNYTDIYSNKLLNLYSDFKYPFVDRIKIIITTIFSLSILVTLIGNGMLFFVIFQKKSSRNVTNILMVNLSVVQLLISFIVIPANLVKFWNFAQWPFGVGSCYFVSFMHVLTMYASSYTLVAIAYFRYQSQNWTGRLRLFVTISVIWGLSIMIAFPHLFFIITNKNLSLQNFFKLHLTGSKNFMSCKILFPFKWRVWIILTNFLLQYFIPLVAIIYMYACVAHRIWKAKPVRSKFGQIITFSSGSSSEQSYDTYRRNIFIQQIYFRQRRSNIDYVIKKSTILMLVIVTLFFISWAPFHIYLFLTALRIPHNFFIYYILYWLAFSNIWYNPIVYYWVNKNNVNLLKYVLRRCCICICIK</sequence>
<dbReference type="PANTHER" id="PTHR24241">
    <property type="entry name" value="NEUROPEPTIDE RECEPTOR-RELATED G-PROTEIN COUPLED RECEPTOR"/>
    <property type="match status" value="1"/>
</dbReference>
<feature type="transmembrane region" description="Helical" evidence="7">
    <location>
        <begin position="36"/>
        <end position="61"/>
    </location>
</feature>
<keyword evidence="6" id="KW-0675">Receptor</keyword>
<evidence type="ECO:0000256" key="5">
    <source>
        <dbReference type="ARBA" id="ARBA00023136"/>
    </source>
</evidence>
<dbReference type="GO" id="GO:0004930">
    <property type="term" value="F:G protein-coupled receptor activity"/>
    <property type="evidence" value="ECO:0007669"/>
    <property type="project" value="InterPro"/>
</dbReference>
<protein>
    <submittedName>
        <fullName evidence="9">GCR076</fullName>
    </submittedName>
</protein>
<accession>A0A193KUI7</accession>
<keyword evidence="3 7" id="KW-0812">Transmembrane</keyword>
<organism evidence="9">
    <name type="scientific">Schmidtea mediterranea</name>
    <name type="common">Freshwater planarian flatworm</name>
    <dbReference type="NCBI Taxonomy" id="79327"/>
    <lineage>
        <taxon>Eukaryota</taxon>
        <taxon>Metazoa</taxon>
        <taxon>Spiralia</taxon>
        <taxon>Lophotrochozoa</taxon>
        <taxon>Platyhelminthes</taxon>
        <taxon>Rhabditophora</taxon>
        <taxon>Seriata</taxon>
        <taxon>Tricladida</taxon>
        <taxon>Continenticola</taxon>
        <taxon>Geoplanoidea</taxon>
        <taxon>Dugesiidae</taxon>
        <taxon>Schmidtea</taxon>
    </lineage>
</organism>
<dbReference type="PROSITE" id="PS50262">
    <property type="entry name" value="G_PROTEIN_RECEP_F1_2"/>
    <property type="match status" value="1"/>
</dbReference>
<name>A0A193KUI7_SCHMD</name>
<keyword evidence="4 7" id="KW-1133">Transmembrane helix</keyword>
<gene>
    <name evidence="9" type="primary">gcr076</name>
</gene>
<keyword evidence="5 7" id="KW-0472">Membrane</keyword>
<dbReference type="PRINTS" id="PR00237">
    <property type="entry name" value="GPCRRHODOPSN"/>
</dbReference>
<evidence type="ECO:0000256" key="2">
    <source>
        <dbReference type="ARBA" id="ARBA00022475"/>
    </source>
</evidence>
<dbReference type="InterPro" id="IPR000276">
    <property type="entry name" value="GPCR_Rhodpsn"/>
</dbReference>
<dbReference type="SUPFAM" id="SSF81321">
    <property type="entry name" value="Family A G protein-coupled receptor-like"/>
    <property type="match status" value="1"/>
</dbReference>
<evidence type="ECO:0000256" key="4">
    <source>
        <dbReference type="ARBA" id="ARBA00022989"/>
    </source>
</evidence>
<feature type="transmembrane region" description="Helical" evidence="7">
    <location>
        <begin position="114"/>
        <end position="134"/>
    </location>
</feature>
<dbReference type="Pfam" id="PF00001">
    <property type="entry name" value="7tm_1"/>
    <property type="match status" value="1"/>
</dbReference>
<evidence type="ECO:0000256" key="7">
    <source>
        <dbReference type="SAM" id="Phobius"/>
    </source>
</evidence>
<proteinExistence type="evidence at transcript level"/>
<feature type="domain" description="G-protein coupled receptors family 1 profile" evidence="8">
    <location>
        <begin position="52"/>
        <end position="340"/>
    </location>
</feature>
<dbReference type="AlphaFoldDB" id="A0A193KUI7"/>
<evidence type="ECO:0000256" key="3">
    <source>
        <dbReference type="ARBA" id="ARBA00022692"/>
    </source>
</evidence>
<feature type="transmembrane region" description="Helical" evidence="7">
    <location>
        <begin position="201"/>
        <end position="226"/>
    </location>
</feature>
<feature type="transmembrane region" description="Helical" evidence="7">
    <location>
        <begin position="288"/>
        <end position="308"/>
    </location>
</feature>